<dbReference type="PANTHER" id="PTHR10380">
    <property type="entry name" value="CUTICLE PROTEIN"/>
    <property type="match status" value="1"/>
</dbReference>
<proteinExistence type="predicted"/>
<feature type="compositionally biased region" description="Polar residues" evidence="3">
    <location>
        <begin position="468"/>
        <end position="485"/>
    </location>
</feature>
<name>A0A3R7PS06_PENVA</name>
<dbReference type="EMBL" id="QCYY01001808">
    <property type="protein sequence ID" value="ROT75147.1"/>
    <property type="molecule type" value="Genomic_DNA"/>
</dbReference>
<reference evidence="4 5" key="1">
    <citation type="submission" date="2018-04" db="EMBL/GenBank/DDBJ databases">
        <authorList>
            <person name="Zhang X."/>
            <person name="Yuan J."/>
            <person name="Li F."/>
            <person name="Xiang J."/>
        </authorList>
    </citation>
    <scope>NUCLEOTIDE SEQUENCE [LARGE SCALE GENOMIC DNA]</scope>
    <source>
        <tissue evidence="4">Muscle</tissue>
    </source>
</reference>
<dbReference type="InterPro" id="IPR031311">
    <property type="entry name" value="CHIT_BIND_RR_consensus"/>
</dbReference>
<feature type="region of interest" description="Disordered" evidence="3">
    <location>
        <begin position="666"/>
        <end position="742"/>
    </location>
</feature>
<dbReference type="Pfam" id="PF00379">
    <property type="entry name" value="Chitin_bind_4"/>
    <property type="match status" value="5"/>
</dbReference>
<dbReference type="InterPro" id="IPR000618">
    <property type="entry name" value="Insect_cuticle"/>
</dbReference>
<evidence type="ECO:0000256" key="2">
    <source>
        <dbReference type="PROSITE-ProRule" id="PRU00497"/>
    </source>
</evidence>
<dbReference type="GO" id="GO:0062129">
    <property type="term" value="C:chitin-based extracellular matrix"/>
    <property type="evidence" value="ECO:0007669"/>
    <property type="project" value="TreeGrafter"/>
</dbReference>
<protein>
    <recommendedName>
        <fullName evidence="6">Pupal cuticle protein 27</fullName>
    </recommendedName>
</protein>
<feature type="compositionally biased region" description="Low complexity" evidence="3">
    <location>
        <begin position="357"/>
        <end position="392"/>
    </location>
</feature>
<evidence type="ECO:0000313" key="4">
    <source>
        <dbReference type="EMBL" id="ROT75147.1"/>
    </source>
</evidence>
<gene>
    <name evidence="4" type="ORF">C7M84_006343</name>
</gene>
<dbReference type="STRING" id="6689.A0A3R7PS06"/>
<feature type="compositionally biased region" description="Polar residues" evidence="3">
    <location>
        <begin position="515"/>
        <end position="535"/>
    </location>
</feature>
<feature type="region of interest" description="Disordered" evidence="3">
    <location>
        <begin position="444"/>
        <end position="552"/>
    </location>
</feature>
<dbReference type="InterPro" id="IPR050468">
    <property type="entry name" value="Cuticle_Struct_Prot"/>
</dbReference>
<feature type="compositionally biased region" description="Polar residues" evidence="3">
    <location>
        <begin position="291"/>
        <end position="307"/>
    </location>
</feature>
<evidence type="ECO:0000256" key="1">
    <source>
        <dbReference type="ARBA" id="ARBA00022460"/>
    </source>
</evidence>
<feature type="compositionally biased region" description="Low complexity" evidence="3">
    <location>
        <begin position="486"/>
        <end position="503"/>
    </location>
</feature>
<comment type="caution">
    <text evidence="4">The sequence shown here is derived from an EMBL/GenBank/DDBJ whole genome shotgun (WGS) entry which is preliminary data.</text>
</comment>
<keyword evidence="5" id="KW-1185">Reference proteome</keyword>
<dbReference type="GO" id="GO:0008010">
    <property type="term" value="F:structural constituent of chitin-based larval cuticle"/>
    <property type="evidence" value="ECO:0007669"/>
    <property type="project" value="TreeGrafter"/>
</dbReference>
<feature type="region of interest" description="Disordered" evidence="3">
    <location>
        <begin position="87"/>
        <end position="120"/>
    </location>
</feature>
<evidence type="ECO:0000313" key="5">
    <source>
        <dbReference type="Proteomes" id="UP000283509"/>
    </source>
</evidence>
<feature type="compositionally biased region" description="Basic and acidic residues" evidence="3">
    <location>
        <begin position="277"/>
        <end position="287"/>
    </location>
</feature>
<evidence type="ECO:0000256" key="3">
    <source>
        <dbReference type="SAM" id="MobiDB-lite"/>
    </source>
</evidence>
<dbReference type="Proteomes" id="UP000283509">
    <property type="component" value="Unassembled WGS sequence"/>
</dbReference>
<dbReference type="AlphaFoldDB" id="A0A3R7PS06"/>
<feature type="compositionally biased region" description="Low complexity" evidence="3">
    <location>
        <begin position="672"/>
        <end position="730"/>
    </location>
</feature>
<dbReference type="PROSITE" id="PS00233">
    <property type="entry name" value="CHIT_BIND_RR_1"/>
    <property type="match status" value="3"/>
</dbReference>
<dbReference type="OrthoDB" id="6375301at2759"/>
<organism evidence="4 5">
    <name type="scientific">Penaeus vannamei</name>
    <name type="common">Whiteleg shrimp</name>
    <name type="synonym">Litopenaeus vannamei</name>
    <dbReference type="NCBI Taxonomy" id="6689"/>
    <lineage>
        <taxon>Eukaryota</taxon>
        <taxon>Metazoa</taxon>
        <taxon>Ecdysozoa</taxon>
        <taxon>Arthropoda</taxon>
        <taxon>Crustacea</taxon>
        <taxon>Multicrustacea</taxon>
        <taxon>Malacostraca</taxon>
        <taxon>Eumalacostraca</taxon>
        <taxon>Eucarida</taxon>
        <taxon>Decapoda</taxon>
        <taxon>Dendrobranchiata</taxon>
        <taxon>Penaeoidea</taxon>
        <taxon>Penaeidae</taxon>
        <taxon>Penaeus</taxon>
    </lineage>
</organism>
<dbReference type="PROSITE" id="PS51155">
    <property type="entry name" value="CHIT_BIND_RR_2"/>
    <property type="match status" value="5"/>
</dbReference>
<reference evidence="4 5" key="2">
    <citation type="submission" date="2019-01" db="EMBL/GenBank/DDBJ databases">
        <title>The decoding of complex shrimp genome reveals the adaptation for benthos swimmer, frequently molting mechanism and breeding impact on genome.</title>
        <authorList>
            <person name="Sun Y."/>
            <person name="Gao Y."/>
            <person name="Yu Y."/>
        </authorList>
    </citation>
    <scope>NUCLEOTIDE SEQUENCE [LARGE SCALE GENOMIC DNA]</scope>
    <source>
        <tissue evidence="4">Muscle</tissue>
    </source>
</reference>
<feature type="compositionally biased region" description="Polar residues" evidence="3">
    <location>
        <begin position="326"/>
        <end position="345"/>
    </location>
</feature>
<sequence length="756" mass="78959">MGNGHSYVGGGTTIQLIADWLHVRDDEQSEGSPGLLWSKERSLSSEGSPRLMGSWEGGLSVQRRADSLSPRADSVFLRRTAIHSMLTSPPARVGPPTHPTLAREYKGQEPPSPSTPCRSASPLTSLTLPFTMAAWMSLALLSVLTVSTLSLPRPDESAYRIPQVGTGRRSQYYVLHSDGTYKYGHDTGEGAFESARSSTPGQQRGSFGYVAPDGKPISLHYEAGEGGFVPQGAHLPATHPDFESAHAQARARAPFVDPLADPNADASYGFDFEGQAHARSEHSDSDGNVRGSYSYTDDQGRTRTYSYTAGRGTGFVVEGSDLPTAPQDSNSTPAATRLSSGTPFSPSRLGTGYSATPGASSHIAGSSAASPATRAGASPSAGGAASSRQSAANPDGSYSFSFDAGDHSRAESADGNLNVQGHFSFVADDGVTRNVNYEAGANRGFQASGDHLPTAPQPHSASRPAATSFASHTPSLKSGPAASTFSRPSSHSYSDSGSASSPSRIATGRPFGEANTRTQTRPDGSYSFSYQTPTHSRAESGDADNNVDGNFAFVADDGQSRAISYEAGSDTGFIAEGAHIPVGPEVPGAPSGQPTGRIVPVRQTPFVDPLADTNADASYSFAFDSDQYSRSESADADGNVQGTYTLLDDQGTRRTYRFRAGKGVGFEKEQVSTSRGASPFRSSSPSSSAPTLHSPSSPSTYTASTASSPRYPSAAASTSSSSAGGFRSTSGPGFQLRQYDATKNPHKVGYVLTFDN</sequence>
<feature type="region of interest" description="Disordered" evidence="3">
    <location>
        <begin position="28"/>
        <end position="55"/>
    </location>
</feature>
<evidence type="ECO:0008006" key="6">
    <source>
        <dbReference type="Google" id="ProtNLM"/>
    </source>
</evidence>
<keyword evidence="1 2" id="KW-0193">Cuticle</keyword>
<accession>A0A3R7PS06</accession>
<feature type="region of interest" description="Disordered" evidence="3">
    <location>
        <begin position="277"/>
        <end position="415"/>
    </location>
</feature>